<organism evidence="2 3">
    <name type="scientific">Brucella ovis (strain ATCC 25840 / 63/290 / NCTC 10512)</name>
    <dbReference type="NCBI Taxonomy" id="444178"/>
    <lineage>
        <taxon>Bacteria</taxon>
        <taxon>Pseudomonadati</taxon>
        <taxon>Pseudomonadota</taxon>
        <taxon>Alphaproteobacteria</taxon>
        <taxon>Hyphomicrobiales</taxon>
        <taxon>Brucellaceae</taxon>
        <taxon>Brucella/Ochrobactrum group</taxon>
        <taxon>Brucella</taxon>
    </lineage>
</organism>
<accession>A0A0H3AUQ8</accession>
<dbReference type="AlphaFoldDB" id="A0A0H3AUQ8"/>
<dbReference type="EMBL" id="CP000709">
    <property type="protein sequence ID" value="ABQ62665.1"/>
    <property type="molecule type" value="Genomic_DNA"/>
</dbReference>
<dbReference type="KEGG" id="bov:BOV_A0036"/>
<dbReference type="HOGENOM" id="CLU_3133110_0_0_5"/>
<reference evidence="3" key="1">
    <citation type="journal article" date="2009" name="PLoS ONE">
        <title>Genome degradation in Brucella ovis corresponds with narrowing of its host range and tissue tropism.</title>
        <authorList>
            <person name="Tsolis R.M."/>
            <person name="Seshadri R."/>
            <person name="Santos R.L."/>
            <person name="Sangari F.J."/>
            <person name="Lobo J.M."/>
            <person name="de Jong M.F."/>
            <person name="Ren Q."/>
            <person name="Myers G."/>
            <person name="Brinkac L.M."/>
            <person name="Nelson W.C."/>
            <person name="Deboy R.T."/>
            <person name="Angiuoli S."/>
            <person name="Khouri H."/>
            <person name="Dimitrov G."/>
            <person name="Robinson J.R."/>
            <person name="Mulligan S."/>
            <person name="Walker R.L."/>
            <person name="Elzer P.E."/>
            <person name="Hassan K.A."/>
            <person name="Paulsen I.T."/>
        </authorList>
    </citation>
    <scope>NUCLEOTIDE SEQUENCE [LARGE SCALE GENOMIC DNA]</scope>
    <source>
        <strain evidence="3">ATCC 25840 / 63/290 / NCTC 10512</strain>
    </source>
</reference>
<protein>
    <submittedName>
        <fullName evidence="2">Uncharacterized protein</fullName>
    </submittedName>
</protein>
<keyword evidence="1" id="KW-0472">Membrane</keyword>
<sequence length="49" mass="5639">MNIAAVRQANRRIFGVLPVTFLLIIVFNIFKHSRRPGRNRLKFAFPGGK</sequence>
<gene>
    <name evidence="2" type="ordered locus">BOV_A0036</name>
</gene>
<keyword evidence="1" id="KW-1133">Transmembrane helix</keyword>
<keyword evidence="3" id="KW-1185">Reference proteome</keyword>
<evidence type="ECO:0000313" key="3">
    <source>
        <dbReference type="Proteomes" id="UP000006383"/>
    </source>
</evidence>
<dbReference type="Proteomes" id="UP000006383">
    <property type="component" value="Chromosome II"/>
</dbReference>
<proteinExistence type="predicted"/>
<keyword evidence="1" id="KW-0812">Transmembrane</keyword>
<evidence type="ECO:0000313" key="2">
    <source>
        <dbReference type="EMBL" id="ABQ62665.1"/>
    </source>
</evidence>
<feature type="transmembrane region" description="Helical" evidence="1">
    <location>
        <begin position="12"/>
        <end position="30"/>
    </location>
</feature>
<name>A0A0H3AUQ8_BRUO2</name>
<evidence type="ECO:0000256" key="1">
    <source>
        <dbReference type="SAM" id="Phobius"/>
    </source>
</evidence>